<dbReference type="Proteomes" id="UP000605676">
    <property type="component" value="Unassembled WGS sequence"/>
</dbReference>
<sequence length="102" mass="12155">MLINKINREELFDLFQLIKLQSRNAYISKDNEVKIEQIIAYLEVIHSELKRVSKKRTIVLIDSGAGNCYLSYLVYFFYQNIEQRLIKIHCIDTNARLMQQNE</sequence>
<dbReference type="GO" id="GO:0032259">
    <property type="term" value="P:methylation"/>
    <property type="evidence" value="ECO:0007669"/>
    <property type="project" value="UniProtKB-KW"/>
</dbReference>
<keyword evidence="3" id="KW-1185">Reference proteome</keyword>
<name>A0ABS1HNJ9_9BACT</name>
<evidence type="ECO:0000313" key="2">
    <source>
        <dbReference type="EMBL" id="MBK3519265.1"/>
    </source>
</evidence>
<accession>A0ABS1HNJ9</accession>
<keyword evidence="2" id="KW-0808">Transferase</keyword>
<dbReference type="Pfam" id="PF13679">
    <property type="entry name" value="Methyltransf_32"/>
    <property type="match status" value="1"/>
</dbReference>
<keyword evidence="2" id="KW-0489">Methyltransferase</keyword>
<dbReference type="EMBL" id="JAENRR010000060">
    <property type="protein sequence ID" value="MBK3519265.1"/>
    <property type="molecule type" value="Genomic_DNA"/>
</dbReference>
<dbReference type="InterPro" id="IPR025714">
    <property type="entry name" value="Methyltranfer_dom"/>
</dbReference>
<protein>
    <submittedName>
        <fullName evidence="2">Methyltransferase</fullName>
    </submittedName>
</protein>
<proteinExistence type="predicted"/>
<feature type="domain" description="Methyltransferase" evidence="1">
    <location>
        <begin position="34"/>
        <end position="101"/>
    </location>
</feature>
<evidence type="ECO:0000313" key="3">
    <source>
        <dbReference type="Proteomes" id="UP000605676"/>
    </source>
</evidence>
<comment type="caution">
    <text evidence="2">The sequence shown here is derived from an EMBL/GenBank/DDBJ whole genome shotgun (WGS) entry which is preliminary data.</text>
</comment>
<organism evidence="2 3">
    <name type="scientific">Carboxylicivirga marina</name>
    <dbReference type="NCBI Taxonomy" id="2800988"/>
    <lineage>
        <taxon>Bacteria</taxon>
        <taxon>Pseudomonadati</taxon>
        <taxon>Bacteroidota</taxon>
        <taxon>Bacteroidia</taxon>
        <taxon>Marinilabiliales</taxon>
        <taxon>Marinilabiliaceae</taxon>
        <taxon>Carboxylicivirga</taxon>
    </lineage>
</organism>
<evidence type="ECO:0000259" key="1">
    <source>
        <dbReference type="Pfam" id="PF13679"/>
    </source>
</evidence>
<dbReference type="GO" id="GO:0008168">
    <property type="term" value="F:methyltransferase activity"/>
    <property type="evidence" value="ECO:0007669"/>
    <property type="project" value="UniProtKB-KW"/>
</dbReference>
<reference evidence="2 3" key="1">
    <citation type="submission" date="2021-01" db="EMBL/GenBank/DDBJ databases">
        <title>Carboxyliciviraga sp.nov., isolated from coastal sediments.</title>
        <authorList>
            <person name="Lu D."/>
            <person name="Zhang T."/>
        </authorList>
    </citation>
    <scope>NUCLEOTIDE SEQUENCE [LARGE SCALE GENOMIC DNA]</scope>
    <source>
        <strain evidence="2 3">N1Y132</strain>
    </source>
</reference>
<gene>
    <name evidence="2" type="ORF">JIV24_18095</name>
</gene>